<evidence type="ECO:0000313" key="3">
    <source>
        <dbReference type="EMBL" id="NEU75949.1"/>
    </source>
</evidence>
<comment type="caution">
    <text evidence="3">The sequence shown here is derived from an EMBL/GenBank/DDBJ whole genome shotgun (WGS) entry which is preliminary data.</text>
</comment>
<organism evidence="3 4">
    <name type="scientific">Hassallia byssoidea VB512170</name>
    <dbReference type="NCBI Taxonomy" id="1304833"/>
    <lineage>
        <taxon>Bacteria</taxon>
        <taxon>Bacillati</taxon>
        <taxon>Cyanobacteriota</taxon>
        <taxon>Cyanophyceae</taxon>
        <taxon>Nostocales</taxon>
        <taxon>Tolypothrichaceae</taxon>
        <taxon>Hassallia</taxon>
    </lineage>
</organism>
<keyword evidence="4" id="KW-1185">Reference proteome</keyword>
<name>A0A846HGK2_9CYAN</name>
<evidence type="ECO:0000256" key="2">
    <source>
        <dbReference type="SAM" id="Phobius"/>
    </source>
</evidence>
<dbReference type="AlphaFoldDB" id="A0A846HGK2"/>
<protein>
    <submittedName>
        <fullName evidence="3">Uncharacterized protein</fullName>
    </submittedName>
</protein>
<evidence type="ECO:0000313" key="4">
    <source>
        <dbReference type="Proteomes" id="UP000031549"/>
    </source>
</evidence>
<sequence length="119" mass="13087">MKRSDAFSSPKGRRLREREARGYGNPFSFGDAPRTGNGGNLRSTPVRPSQRVPVLAPCVDGNLVDPFGVGKPAQATGSTFRCFLCVRKKLFAATFIISNKDFALLCAYLSYLVRLKTQK</sequence>
<feature type="transmembrane region" description="Helical" evidence="2">
    <location>
        <begin position="90"/>
        <end position="113"/>
    </location>
</feature>
<keyword evidence="2" id="KW-0812">Transmembrane</keyword>
<reference evidence="3 4" key="1">
    <citation type="journal article" date="2015" name="Genome Announc.">
        <title>Draft Genome Sequence of Cyanobacterium Hassallia byssoidea Strain VB512170, Isolated from Monuments in India.</title>
        <authorList>
            <person name="Singh D."/>
            <person name="Chandrababunaidu M.M."/>
            <person name="Panda A."/>
            <person name="Sen D."/>
            <person name="Bhattacharyya S."/>
            <person name="Adhikary S.P."/>
            <person name="Tripathy S."/>
        </authorList>
    </citation>
    <scope>NUCLEOTIDE SEQUENCE [LARGE SCALE GENOMIC DNA]</scope>
    <source>
        <strain evidence="3 4">VB512170</strain>
    </source>
</reference>
<dbReference type="RefSeq" id="WP_163519212.1">
    <property type="nucleotide sequence ID" value="NZ_JTCM02000088.1"/>
</dbReference>
<keyword evidence="2" id="KW-0472">Membrane</keyword>
<evidence type="ECO:0000256" key="1">
    <source>
        <dbReference type="SAM" id="MobiDB-lite"/>
    </source>
</evidence>
<dbReference type="EMBL" id="JTCM02000088">
    <property type="protein sequence ID" value="NEU75949.1"/>
    <property type="molecule type" value="Genomic_DNA"/>
</dbReference>
<dbReference type="Proteomes" id="UP000031549">
    <property type="component" value="Unassembled WGS sequence"/>
</dbReference>
<keyword evidence="2" id="KW-1133">Transmembrane helix</keyword>
<proteinExistence type="predicted"/>
<accession>A0A846HGK2</accession>
<gene>
    <name evidence="3" type="ORF">PI95_026175</name>
</gene>
<feature type="region of interest" description="Disordered" evidence="1">
    <location>
        <begin position="1"/>
        <end position="48"/>
    </location>
</feature>